<feature type="compositionally biased region" description="Polar residues" evidence="12">
    <location>
        <begin position="404"/>
        <end position="426"/>
    </location>
</feature>
<evidence type="ECO:0000313" key="15">
    <source>
        <dbReference type="Proteomes" id="UP000059188"/>
    </source>
</evidence>
<dbReference type="STRING" id="1108050.A0A0B7FEC8"/>
<evidence type="ECO:0000313" key="14">
    <source>
        <dbReference type="EMBL" id="CEL55274.1"/>
    </source>
</evidence>
<evidence type="ECO:0000256" key="1">
    <source>
        <dbReference type="ARBA" id="ARBA00001973"/>
    </source>
</evidence>
<evidence type="ECO:0000256" key="4">
    <source>
        <dbReference type="ARBA" id="ARBA00022723"/>
    </source>
</evidence>
<evidence type="ECO:0000256" key="8">
    <source>
        <dbReference type="ARBA" id="ARBA00023033"/>
    </source>
</evidence>
<evidence type="ECO:0000256" key="3">
    <source>
        <dbReference type="ARBA" id="ARBA00022525"/>
    </source>
</evidence>
<evidence type="ECO:0000256" key="5">
    <source>
        <dbReference type="ARBA" id="ARBA00022729"/>
    </source>
</evidence>
<name>A0A0B7FEC8_THACB</name>
<protein>
    <submittedName>
        <fullName evidence="14">Uncharacterized protein</fullName>
    </submittedName>
</protein>
<dbReference type="GO" id="GO:0004497">
    <property type="term" value="F:monooxygenase activity"/>
    <property type="evidence" value="ECO:0007669"/>
    <property type="project" value="UniProtKB-KW"/>
</dbReference>
<accession>A0A0B7FEC8</accession>
<dbReference type="Gene3D" id="2.70.50.70">
    <property type="match status" value="1"/>
</dbReference>
<comment type="cofactor">
    <cofactor evidence="1">
        <name>Cu(2+)</name>
        <dbReference type="ChEBI" id="CHEBI:29036"/>
    </cofactor>
</comment>
<keyword evidence="7" id="KW-0186">Copper</keyword>
<evidence type="ECO:0000256" key="10">
    <source>
        <dbReference type="ARBA" id="ARBA00023180"/>
    </source>
</evidence>
<feature type="compositionally biased region" description="Low complexity" evidence="12">
    <location>
        <begin position="330"/>
        <end position="384"/>
    </location>
</feature>
<keyword evidence="8" id="KW-0503">Monooxygenase</keyword>
<feature type="signal peptide" evidence="13">
    <location>
        <begin position="1"/>
        <end position="20"/>
    </location>
</feature>
<keyword evidence="10" id="KW-0325">Glycoprotein</keyword>
<dbReference type="Pfam" id="PF22810">
    <property type="entry name" value="LPMO_AA14"/>
    <property type="match status" value="1"/>
</dbReference>
<dbReference type="EMBL" id="LN679101">
    <property type="protein sequence ID" value="CEL55274.1"/>
    <property type="molecule type" value="Genomic_DNA"/>
</dbReference>
<dbReference type="Proteomes" id="UP000059188">
    <property type="component" value="Unassembled WGS sequence"/>
</dbReference>
<keyword evidence="6" id="KW-0560">Oxidoreductase</keyword>
<feature type="chain" id="PRO_5002113883" evidence="13">
    <location>
        <begin position="21"/>
        <end position="447"/>
    </location>
</feature>
<keyword evidence="4" id="KW-0479">Metal-binding</keyword>
<gene>
    <name evidence="14" type="ORF">RSOLAG1IB_01283</name>
</gene>
<evidence type="ECO:0000256" key="6">
    <source>
        <dbReference type="ARBA" id="ARBA00023002"/>
    </source>
</evidence>
<sequence>MIAKSLFAVLPLVGLARGHAAIFHKSVWGMNVTQTNSPQYSRDNRAVAPLRQLSFNQWWFHGHLDQPPHPDDVMELPAGGKVATEIACDIGATSLWPWGPGGDHQAGNNPCPNSFTEHIHANNENDLGGCALAIAYKSEASEVKPEDFVVFSVNHRCVWDRFTDFQIPANMPACPNGKCICGWYWQHREDAGGDEMYMNNFQCNITGASGTTPIPAGQVPVRCVDDPAKCVKGAKQPFYWDQAEGNNMFEGIYTPPLYLDTYGFADGAQNDIWDTIGGSVPAASKSADVTPTVTASTSAAAATPSTTAAAADSSSVEAPGATTVSQESGATTTAQEPSAATTTAQEPSATTTSQEPEVPVATSSSEAVVSTTPAQAQAANPTTPVSSDVPTSAPASVAEPTSVDAPTSTSSASLVPTSTQGSQGQRTCRAKKHKRSIRHQRRSRRSL</sequence>
<dbReference type="GO" id="GO:0005576">
    <property type="term" value="C:extracellular region"/>
    <property type="evidence" value="ECO:0007669"/>
    <property type="project" value="UniProtKB-SubCell"/>
</dbReference>
<feature type="region of interest" description="Disordered" evidence="12">
    <location>
        <begin position="297"/>
        <end position="447"/>
    </location>
</feature>
<comment type="subcellular location">
    <subcellularLocation>
        <location evidence="2">Secreted</location>
    </subcellularLocation>
</comment>
<dbReference type="GO" id="GO:0046872">
    <property type="term" value="F:metal ion binding"/>
    <property type="evidence" value="ECO:0007669"/>
    <property type="project" value="UniProtKB-KW"/>
</dbReference>
<feature type="compositionally biased region" description="Polar residues" evidence="12">
    <location>
        <begin position="385"/>
        <end position="394"/>
    </location>
</feature>
<evidence type="ECO:0000256" key="7">
    <source>
        <dbReference type="ARBA" id="ARBA00023008"/>
    </source>
</evidence>
<feature type="compositionally biased region" description="Basic residues" evidence="12">
    <location>
        <begin position="428"/>
        <end position="447"/>
    </location>
</feature>
<evidence type="ECO:0000256" key="12">
    <source>
        <dbReference type="SAM" id="MobiDB-lite"/>
    </source>
</evidence>
<evidence type="ECO:0000256" key="13">
    <source>
        <dbReference type="SAM" id="SignalP"/>
    </source>
</evidence>
<evidence type="ECO:0000256" key="9">
    <source>
        <dbReference type="ARBA" id="ARBA00023157"/>
    </source>
</evidence>
<keyword evidence="3" id="KW-0964">Secreted</keyword>
<comment type="similarity">
    <text evidence="11">Belongs to the polysaccharide monooxygenase AA14 family.</text>
</comment>
<dbReference type="AlphaFoldDB" id="A0A0B7FEC8"/>
<evidence type="ECO:0000256" key="11">
    <source>
        <dbReference type="ARBA" id="ARBA00046340"/>
    </source>
</evidence>
<dbReference type="OrthoDB" id="2019572at2759"/>
<feature type="compositionally biased region" description="Low complexity" evidence="12">
    <location>
        <begin position="297"/>
        <end position="315"/>
    </location>
</feature>
<evidence type="ECO:0000256" key="2">
    <source>
        <dbReference type="ARBA" id="ARBA00004613"/>
    </source>
</evidence>
<dbReference type="InterPro" id="IPR054497">
    <property type="entry name" value="LPMO_AA14"/>
</dbReference>
<keyword evidence="15" id="KW-1185">Reference proteome</keyword>
<reference evidence="14 15" key="1">
    <citation type="submission" date="2014-11" db="EMBL/GenBank/DDBJ databases">
        <authorList>
            <person name="Wibberg Daniel"/>
        </authorList>
    </citation>
    <scope>NUCLEOTIDE SEQUENCE [LARGE SCALE GENOMIC DNA]</scope>
    <source>
        <strain evidence="14">Rhizoctonia solani AG1-IB 7/3/14</strain>
    </source>
</reference>
<keyword evidence="5 13" id="KW-0732">Signal</keyword>
<organism evidence="14 15">
    <name type="scientific">Thanatephorus cucumeris (strain AG1-IB / isolate 7/3/14)</name>
    <name type="common">Lettuce bottom rot fungus</name>
    <name type="synonym">Rhizoctonia solani</name>
    <dbReference type="NCBI Taxonomy" id="1108050"/>
    <lineage>
        <taxon>Eukaryota</taxon>
        <taxon>Fungi</taxon>
        <taxon>Dikarya</taxon>
        <taxon>Basidiomycota</taxon>
        <taxon>Agaricomycotina</taxon>
        <taxon>Agaricomycetes</taxon>
        <taxon>Cantharellales</taxon>
        <taxon>Ceratobasidiaceae</taxon>
        <taxon>Rhizoctonia</taxon>
        <taxon>Rhizoctonia solani AG-1</taxon>
    </lineage>
</organism>
<proteinExistence type="inferred from homology"/>
<keyword evidence="9" id="KW-1015">Disulfide bond</keyword>